<feature type="transmembrane region" description="Helical" evidence="1">
    <location>
        <begin position="255"/>
        <end position="277"/>
    </location>
</feature>
<dbReference type="AlphaFoldDB" id="A0A074LP53"/>
<feature type="transmembrane region" description="Helical" evidence="1">
    <location>
        <begin position="43"/>
        <end position="67"/>
    </location>
</feature>
<dbReference type="Gene3D" id="3.30.70.270">
    <property type="match status" value="1"/>
</dbReference>
<name>A0A074LP53_9BACL</name>
<keyword evidence="4" id="KW-1185">Reference proteome</keyword>
<feature type="transmembrane region" description="Helical" evidence="1">
    <location>
        <begin position="79"/>
        <end position="97"/>
    </location>
</feature>
<dbReference type="NCBIfam" id="TIGR00254">
    <property type="entry name" value="GGDEF"/>
    <property type="match status" value="1"/>
</dbReference>
<dbReference type="PANTHER" id="PTHR46663:SF3">
    <property type="entry name" value="SLL0267 PROTEIN"/>
    <property type="match status" value="1"/>
</dbReference>
<evidence type="ECO:0000313" key="4">
    <source>
        <dbReference type="Proteomes" id="UP000027931"/>
    </source>
</evidence>
<dbReference type="InterPro" id="IPR029787">
    <property type="entry name" value="Nucleotide_cyclase"/>
</dbReference>
<dbReference type="OrthoDB" id="9759607at2"/>
<dbReference type="InterPro" id="IPR052163">
    <property type="entry name" value="DGC-Regulatory_Protein"/>
</dbReference>
<keyword evidence="1" id="KW-1133">Transmembrane helix</keyword>
<dbReference type="InterPro" id="IPR000160">
    <property type="entry name" value="GGDEF_dom"/>
</dbReference>
<evidence type="ECO:0000256" key="1">
    <source>
        <dbReference type="SAM" id="Phobius"/>
    </source>
</evidence>
<keyword evidence="1" id="KW-0472">Membrane</keyword>
<comment type="caution">
    <text evidence="3">The sequence shown here is derived from an EMBL/GenBank/DDBJ whole genome shotgun (WGS) entry which is preliminary data.</text>
</comment>
<dbReference type="InterPro" id="IPR033424">
    <property type="entry name" value="MASE4"/>
</dbReference>
<dbReference type="Pfam" id="PF00990">
    <property type="entry name" value="GGDEF"/>
    <property type="match status" value="1"/>
</dbReference>
<proteinExistence type="predicted"/>
<dbReference type="RefSeq" id="WP_038090688.1">
    <property type="nucleotide sequence ID" value="NZ_JMIR01000024.1"/>
</dbReference>
<dbReference type="SUPFAM" id="SSF55073">
    <property type="entry name" value="Nucleotide cyclase"/>
    <property type="match status" value="1"/>
</dbReference>
<feature type="domain" description="GGDEF" evidence="2">
    <location>
        <begin position="320"/>
        <end position="453"/>
    </location>
</feature>
<evidence type="ECO:0000313" key="3">
    <source>
        <dbReference type="EMBL" id="KEO82280.1"/>
    </source>
</evidence>
<sequence>MEALSLTTSLSSKTQRKVALIISLANLAVFALSIPFGRTAGPTVAAFLPAFLTAVFVFDVLTAYLFYNQYRINRRASQLALALTYLYSALIAVPHALTFPGVFSPTGLLHAGSQTAVWLWVFWHAGYPLGILVTLWLEHRRNDPYTEQGAKRRAALGGPAIVLLVTGISLLAICGHDLLPVIIKKDNFTLLITSGVGVVVWVINAAAFACTLFFTRGRSVAQLWLIVAVFAMWLDVTLTLFSGSRYSIGWYVARLNTLLSASIVLLGLIHEITALYVKVARQDQRIKHQAYHDALTNLPNRTLFSERLQSSLQLAAERDEKVAVLFIDLDGFKLINDTYGHDMGDLLLVEVAKRLSSCVRAHDTVARMGGDEFTVILPHTKRLEDAEMVSERILNLLREPIRLQDHHLHISSSIGLSFYPDDGTDTLSLMKNADIAMYKAKESGKNQSFRFQGGTSK</sequence>
<protein>
    <recommendedName>
        <fullName evidence="2">GGDEF domain-containing protein</fullName>
    </recommendedName>
</protein>
<gene>
    <name evidence="3" type="ORF">EL26_15975</name>
</gene>
<dbReference type="eggNOG" id="COG3706">
    <property type="taxonomic scope" value="Bacteria"/>
</dbReference>
<feature type="transmembrane region" description="Helical" evidence="1">
    <location>
        <begin position="223"/>
        <end position="243"/>
    </location>
</feature>
<dbReference type="FunFam" id="3.30.70.270:FF:000001">
    <property type="entry name" value="Diguanylate cyclase domain protein"/>
    <property type="match status" value="1"/>
</dbReference>
<dbReference type="Pfam" id="PF17158">
    <property type="entry name" value="MASE4"/>
    <property type="match status" value="1"/>
</dbReference>
<feature type="transmembrane region" description="Helical" evidence="1">
    <location>
        <begin position="189"/>
        <end position="214"/>
    </location>
</feature>
<organism evidence="3 4">
    <name type="scientific">Tumebacillus flagellatus</name>
    <dbReference type="NCBI Taxonomy" id="1157490"/>
    <lineage>
        <taxon>Bacteria</taxon>
        <taxon>Bacillati</taxon>
        <taxon>Bacillota</taxon>
        <taxon>Bacilli</taxon>
        <taxon>Bacillales</taxon>
        <taxon>Alicyclobacillaceae</taxon>
        <taxon>Tumebacillus</taxon>
    </lineage>
</organism>
<dbReference type="Proteomes" id="UP000027931">
    <property type="component" value="Unassembled WGS sequence"/>
</dbReference>
<keyword evidence="1" id="KW-0812">Transmembrane</keyword>
<feature type="transmembrane region" description="Helical" evidence="1">
    <location>
        <begin position="158"/>
        <end position="183"/>
    </location>
</feature>
<dbReference type="InterPro" id="IPR043128">
    <property type="entry name" value="Rev_trsase/Diguanyl_cyclase"/>
</dbReference>
<dbReference type="STRING" id="1157490.EL26_15975"/>
<dbReference type="PANTHER" id="PTHR46663">
    <property type="entry name" value="DIGUANYLATE CYCLASE DGCT-RELATED"/>
    <property type="match status" value="1"/>
</dbReference>
<dbReference type="CDD" id="cd01949">
    <property type="entry name" value="GGDEF"/>
    <property type="match status" value="1"/>
</dbReference>
<accession>A0A074LP53</accession>
<feature type="transmembrane region" description="Helical" evidence="1">
    <location>
        <begin position="117"/>
        <end position="137"/>
    </location>
</feature>
<dbReference type="PROSITE" id="PS50887">
    <property type="entry name" value="GGDEF"/>
    <property type="match status" value="1"/>
</dbReference>
<reference evidence="3 4" key="1">
    <citation type="journal article" date="2013" name="Int. J. Syst. Evol. Microbiol.">
        <title>Tumebacillus flagellatus sp. nov., an alpha-amylase/pullulanase-producing bacterium isolated from cassava wastewater.</title>
        <authorList>
            <person name="Wang Q."/>
            <person name="Xie N."/>
            <person name="Qin Y."/>
            <person name="Shen N."/>
            <person name="Zhu J."/>
            <person name="Mi H."/>
            <person name="Huang R."/>
        </authorList>
    </citation>
    <scope>NUCLEOTIDE SEQUENCE [LARGE SCALE GENOMIC DNA]</scope>
    <source>
        <strain evidence="3 4">GST4</strain>
    </source>
</reference>
<dbReference type="SMART" id="SM00267">
    <property type="entry name" value="GGDEF"/>
    <property type="match status" value="1"/>
</dbReference>
<evidence type="ECO:0000259" key="2">
    <source>
        <dbReference type="PROSITE" id="PS50887"/>
    </source>
</evidence>
<dbReference type="EMBL" id="JMIR01000024">
    <property type="protein sequence ID" value="KEO82280.1"/>
    <property type="molecule type" value="Genomic_DNA"/>
</dbReference>
<feature type="transmembrane region" description="Helical" evidence="1">
    <location>
        <begin position="18"/>
        <end position="37"/>
    </location>
</feature>